<evidence type="ECO:0000313" key="5">
    <source>
        <dbReference type="Proteomes" id="UP000281741"/>
    </source>
</evidence>
<dbReference type="Pfam" id="PF07411">
    <property type="entry name" value="DUF1508"/>
    <property type="match status" value="2"/>
</dbReference>
<dbReference type="PANTHER" id="PTHR40606:SF1">
    <property type="entry name" value="UPF0339 PROTEIN YEGP"/>
    <property type="match status" value="1"/>
</dbReference>
<name>A0AAD0YAQ3_9FLAO</name>
<gene>
    <name evidence="2" type="ORF">EG349_02510</name>
    <name evidence="3" type="ORF">EG353_00545</name>
</gene>
<evidence type="ECO:0000313" key="3">
    <source>
        <dbReference type="EMBL" id="AZA94146.1"/>
    </source>
</evidence>
<accession>A0AAD0YAQ3</accession>
<dbReference type="AlphaFoldDB" id="A0AAD0YAQ3"/>
<sequence>MNTHFNLVYHDNHNIIQIYYMGKYIIRKSFDGKYWWVLIGPNEENLLTSEAYASRESCLKGVEISKESLKDSNFKMLMTARKYEPYFTQIADNYQILARSEMYSTAYARDAATDSVKNCAANAVIEDLS</sequence>
<organism evidence="2 4">
    <name type="scientific">Chryseobacterium shandongense</name>
    <dbReference type="NCBI Taxonomy" id="1493872"/>
    <lineage>
        <taxon>Bacteria</taxon>
        <taxon>Pseudomonadati</taxon>
        <taxon>Bacteroidota</taxon>
        <taxon>Flavobacteriia</taxon>
        <taxon>Flavobacteriales</taxon>
        <taxon>Weeksellaceae</taxon>
        <taxon>Chryseobacterium group</taxon>
        <taxon>Chryseobacterium</taxon>
    </lineage>
</organism>
<evidence type="ECO:0000259" key="1">
    <source>
        <dbReference type="Pfam" id="PF07411"/>
    </source>
</evidence>
<dbReference type="Proteomes" id="UP000281741">
    <property type="component" value="Chromosome"/>
</dbReference>
<proteinExistence type="predicted"/>
<dbReference type="InterPro" id="IPR010879">
    <property type="entry name" value="DUF1508"/>
</dbReference>
<protein>
    <submittedName>
        <fullName evidence="2">DUF1508 domain-containing protein</fullName>
    </submittedName>
</protein>
<feature type="domain" description="DUF1508" evidence="1">
    <location>
        <begin position="84"/>
        <end position="127"/>
    </location>
</feature>
<dbReference type="SUPFAM" id="SSF160113">
    <property type="entry name" value="YegP-like"/>
    <property type="match status" value="2"/>
</dbReference>
<dbReference type="InterPro" id="IPR036913">
    <property type="entry name" value="YegP-like_sf"/>
</dbReference>
<dbReference type="Gene3D" id="2.30.29.80">
    <property type="match status" value="1"/>
</dbReference>
<keyword evidence="5" id="KW-1185">Reference proteome</keyword>
<evidence type="ECO:0000313" key="2">
    <source>
        <dbReference type="EMBL" id="AZA85740.1"/>
    </source>
</evidence>
<reference evidence="4 5" key="1">
    <citation type="submission" date="2018-11" db="EMBL/GenBank/DDBJ databases">
        <title>Proposal to divide the Flavobacteriaceae and reorganize its genera based on Amino Acid Identity values calculated from whole genome sequences.</title>
        <authorList>
            <person name="Nicholson A.C."/>
            <person name="Gulvik C.A."/>
            <person name="Whitney A.M."/>
            <person name="Humrighouse B.W."/>
            <person name="Bell M."/>
            <person name="Holmes B."/>
            <person name="Steigerwalt A.G."/>
            <person name="Villarma A."/>
            <person name="Sheth M."/>
            <person name="Batra D."/>
            <person name="Pryor J."/>
            <person name="Bernardet J.-F."/>
            <person name="Hugo C."/>
            <person name="Kampfer P."/>
            <person name="Newman J."/>
            <person name="McQuiston J.R."/>
        </authorList>
    </citation>
    <scope>NUCLEOTIDE SEQUENCE [LARGE SCALE GENOMIC DNA]</scope>
    <source>
        <strain evidence="2 4">G0207</strain>
        <strain evidence="3 5">H5143</strain>
    </source>
</reference>
<dbReference type="Proteomes" id="UP000274073">
    <property type="component" value="Chromosome"/>
</dbReference>
<feature type="domain" description="DUF1508" evidence="1">
    <location>
        <begin position="31"/>
        <end position="63"/>
    </location>
</feature>
<evidence type="ECO:0000313" key="4">
    <source>
        <dbReference type="Proteomes" id="UP000274073"/>
    </source>
</evidence>
<dbReference type="EMBL" id="CP033912">
    <property type="protein sequence ID" value="AZA94146.1"/>
    <property type="molecule type" value="Genomic_DNA"/>
</dbReference>
<dbReference type="EMBL" id="CP033915">
    <property type="protein sequence ID" value="AZA85740.1"/>
    <property type="molecule type" value="Genomic_DNA"/>
</dbReference>
<dbReference type="PANTHER" id="PTHR40606">
    <property type="match status" value="1"/>
</dbReference>
<dbReference type="InterPro" id="IPR051141">
    <property type="entry name" value="UPF0339_domain"/>
</dbReference>